<dbReference type="PRINTS" id="PR00344">
    <property type="entry name" value="BCTRLSENSOR"/>
</dbReference>
<evidence type="ECO:0000256" key="1">
    <source>
        <dbReference type="ARBA" id="ARBA00000085"/>
    </source>
</evidence>
<dbReference type="SMART" id="SM00387">
    <property type="entry name" value="HATPase_c"/>
    <property type="match status" value="1"/>
</dbReference>
<evidence type="ECO:0000256" key="3">
    <source>
        <dbReference type="ARBA" id="ARBA00022553"/>
    </source>
</evidence>
<dbReference type="InterPro" id="IPR005467">
    <property type="entry name" value="His_kinase_dom"/>
</dbReference>
<dbReference type="Gene3D" id="1.10.287.130">
    <property type="match status" value="1"/>
</dbReference>
<dbReference type="AlphaFoldDB" id="A0A344LVX9"/>
<dbReference type="CDD" id="cd00082">
    <property type="entry name" value="HisKA"/>
    <property type="match status" value="1"/>
</dbReference>
<dbReference type="InterPro" id="IPR013655">
    <property type="entry name" value="PAS_fold_3"/>
</dbReference>
<evidence type="ECO:0000256" key="5">
    <source>
        <dbReference type="ARBA" id="ARBA00022777"/>
    </source>
</evidence>
<dbReference type="PROSITE" id="PS50113">
    <property type="entry name" value="PAC"/>
    <property type="match status" value="5"/>
</dbReference>
<dbReference type="CDD" id="cd00130">
    <property type="entry name" value="PAS"/>
    <property type="match status" value="3"/>
</dbReference>
<dbReference type="InterPro" id="IPR001610">
    <property type="entry name" value="PAC"/>
</dbReference>
<protein>
    <recommendedName>
        <fullName evidence="2">histidine kinase</fullName>
        <ecNumber evidence="2">2.7.13.3</ecNumber>
    </recommendedName>
</protein>
<keyword evidence="5" id="KW-0418">Kinase</keyword>
<dbReference type="Gene3D" id="2.10.70.100">
    <property type="match status" value="1"/>
</dbReference>
<dbReference type="InterPro" id="IPR036890">
    <property type="entry name" value="HATPase_C_sf"/>
</dbReference>
<dbReference type="Pfam" id="PF00512">
    <property type="entry name" value="HisKA"/>
    <property type="match status" value="1"/>
</dbReference>
<dbReference type="PROSITE" id="PS50109">
    <property type="entry name" value="HIS_KIN"/>
    <property type="match status" value="1"/>
</dbReference>
<feature type="domain" description="PAC" evidence="8">
    <location>
        <begin position="778"/>
        <end position="831"/>
    </location>
</feature>
<feature type="domain" description="PAC" evidence="8">
    <location>
        <begin position="383"/>
        <end position="435"/>
    </location>
</feature>
<evidence type="ECO:0000256" key="2">
    <source>
        <dbReference type="ARBA" id="ARBA00012438"/>
    </source>
</evidence>
<dbReference type="Pfam" id="PF08448">
    <property type="entry name" value="PAS_4"/>
    <property type="match status" value="1"/>
</dbReference>
<feature type="domain" description="PAS" evidence="7">
    <location>
        <begin position="447"/>
        <end position="518"/>
    </location>
</feature>
<dbReference type="InterPro" id="IPR013767">
    <property type="entry name" value="PAS_fold"/>
</dbReference>
<dbReference type="InterPro" id="IPR000700">
    <property type="entry name" value="PAS-assoc_C"/>
</dbReference>
<dbReference type="SUPFAM" id="SSF55785">
    <property type="entry name" value="PYP-like sensor domain (PAS domain)"/>
    <property type="match status" value="6"/>
</dbReference>
<dbReference type="InterPro" id="IPR000014">
    <property type="entry name" value="PAS"/>
</dbReference>
<proteinExistence type="predicted"/>
<evidence type="ECO:0000259" key="8">
    <source>
        <dbReference type="PROSITE" id="PS50113"/>
    </source>
</evidence>
<dbReference type="SMART" id="SM00086">
    <property type="entry name" value="PAC"/>
    <property type="match status" value="5"/>
</dbReference>
<keyword evidence="4" id="KW-0808">Transferase</keyword>
<name>A0A344LVX9_9FLAO</name>
<dbReference type="NCBIfam" id="TIGR00229">
    <property type="entry name" value="sensory_box"/>
    <property type="match status" value="4"/>
</dbReference>
<accession>A0A344LVX9</accession>
<dbReference type="InterPro" id="IPR013656">
    <property type="entry name" value="PAS_4"/>
</dbReference>
<dbReference type="InterPro" id="IPR052162">
    <property type="entry name" value="Sensor_kinase/Photoreceptor"/>
</dbReference>
<evidence type="ECO:0000256" key="4">
    <source>
        <dbReference type="ARBA" id="ARBA00022679"/>
    </source>
</evidence>
<dbReference type="KEGG" id="ffl:HYN86_16320"/>
<dbReference type="EMBL" id="CP030261">
    <property type="protein sequence ID" value="AXB58071.1"/>
    <property type="molecule type" value="Genomic_DNA"/>
</dbReference>
<evidence type="ECO:0000259" key="6">
    <source>
        <dbReference type="PROSITE" id="PS50109"/>
    </source>
</evidence>
<feature type="domain" description="PAC" evidence="8">
    <location>
        <begin position="649"/>
        <end position="702"/>
    </location>
</feature>
<dbReference type="InterPro" id="IPR036097">
    <property type="entry name" value="HisK_dim/P_sf"/>
</dbReference>
<dbReference type="SMART" id="SM00388">
    <property type="entry name" value="HisKA"/>
    <property type="match status" value="1"/>
</dbReference>
<evidence type="ECO:0000313" key="9">
    <source>
        <dbReference type="EMBL" id="AXB58071.1"/>
    </source>
</evidence>
<organism evidence="9 10">
    <name type="scientific">Flavobacterium fluviale</name>
    <dbReference type="NCBI Taxonomy" id="2249356"/>
    <lineage>
        <taxon>Bacteria</taxon>
        <taxon>Pseudomonadati</taxon>
        <taxon>Bacteroidota</taxon>
        <taxon>Flavobacteriia</taxon>
        <taxon>Flavobacteriales</taxon>
        <taxon>Flavobacteriaceae</taxon>
        <taxon>Flavobacterium</taxon>
    </lineage>
</organism>
<feature type="domain" description="PAC" evidence="8">
    <location>
        <begin position="520"/>
        <end position="572"/>
    </location>
</feature>
<gene>
    <name evidence="9" type="ORF">HYN86_16320</name>
</gene>
<dbReference type="EC" id="2.7.13.3" evidence="2"/>
<dbReference type="InterPro" id="IPR003594">
    <property type="entry name" value="HATPase_dom"/>
</dbReference>
<reference evidence="9 10" key="1">
    <citation type="submission" date="2018-06" db="EMBL/GenBank/DDBJ databases">
        <title>Genome sequencing of Flavobacterium.</title>
        <authorList>
            <person name="Baek M.-G."/>
            <person name="Yi H."/>
        </authorList>
    </citation>
    <scope>NUCLEOTIDE SEQUENCE [LARGE SCALE GENOMIC DNA]</scope>
    <source>
        <strain evidence="9 10">HYN0086</strain>
    </source>
</reference>
<dbReference type="Gene3D" id="3.30.565.10">
    <property type="entry name" value="Histidine kinase-like ATPase, C-terminal domain"/>
    <property type="match status" value="1"/>
</dbReference>
<dbReference type="Gene3D" id="3.30.450.20">
    <property type="entry name" value="PAS domain"/>
    <property type="match status" value="6"/>
</dbReference>
<dbReference type="GO" id="GO:0000155">
    <property type="term" value="F:phosphorelay sensor kinase activity"/>
    <property type="evidence" value="ECO:0007669"/>
    <property type="project" value="InterPro"/>
</dbReference>
<dbReference type="InterPro" id="IPR003661">
    <property type="entry name" value="HisK_dim/P_dom"/>
</dbReference>
<dbReference type="Proteomes" id="UP000251561">
    <property type="component" value="Chromosome"/>
</dbReference>
<evidence type="ECO:0000259" key="7">
    <source>
        <dbReference type="PROSITE" id="PS50112"/>
    </source>
</evidence>
<keyword evidence="10" id="KW-1185">Reference proteome</keyword>
<keyword evidence="3" id="KW-0597">Phosphoprotein</keyword>
<dbReference type="PROSITE" id="PS50112">
    <property type="entry name" value="PAS"/>
    <property type="match status" value="1"/>
</dbReference>
<dbReference type="Pfam" id="PF08447">
    <property type="entry name" value="PAS_3"/>
    <property type="match status" value="2"/>
</dbReference>
<dbReference type="SMART" id="SM00091">
    <property type="entry name" value="PAS"/>
    <property type="match status" value="5"/>
</dbReference>
<dbReference type="OrthoDB" id="9766459at2"/>
<dbReference type="PANTHER" id="PTHR43304">
    <property type="entry name" value="PHYTOCHROME-LIKE PROTEIN CPH1"/>
    <property type="match status" value="1"/>
</dbReference>
<sequence length="1089" mass="123415">MSSKKNRLNSVNTTQDYFFLQNGGEAAEIIRNFHWSDTSVGAMENWPESLKNTLATMLSSKFPMFLWWGEDLIQFYNDSYRPSLGNEGKHPKAMGQKASDCWPEIWYFIYPLISKVLTTGESVWYDDLLLPIYRNGKMEDVYWTFSYSPIRDDERHIKGVLVVCNETTEKVSYNQKLKESKEELEFAINAAEFGTFDLNPLTNKFSANTRLKNWFGLKAEDEILLDNALAAIADPDRKRVVDAINRALQYESGGKYDIEYTIINPRTKKQRTVHALGKAWFDEHKNVYRFNGTLQDISAHKKAAEELLKSRQLTDLTIKSMGLGLFNVDFKDNSIDYSPEFSLLLSGKIKHKLTRRDFLKYVHPDDLHLRAEAIETGMETGTFYYTPRVIWDDGSIHRIAVSAARMINAEGKPAAFSGTVADITEQEENRVALQLAESRLVQTKLEADRLFRNVTDSSPTGLWLSDMEGTLTYFNKTLIDFTGLSEEVLLSGGWSSIIVEEDLKTAITSYLEAIARKGHFDVLFRAKKHTGETIWCRAAGDPFYDAEGQYAGYAGFCMDMDEIISGRKALAESEQRISLMIEQSPVAICLFTGTNMKIEIANDMMIGYWGKDKSVIGQPMEEAVPELKGQPFMKILEQVYRTGETYYGRAEPAELKVNDVISTYYFDFTYSPIRNAKGEIYGIMDIAIDVTDRVIADKKLEETRMALAGAIELAELATWKLDLHANTFFCSTRFKHWLGLENHSSTKEELFSLIAESHRQKVISSIEHALIPGASAFYDYEFPISSKLTGQVRIIHANAQLIYGKDGLPECLSGTAQDVTKERELQEELKFKVKERTAELHAANTELEINNQELQQFAYIASHDLQEPVRKISIFTEMLKESLDKNPDKVKMYIDKIITSTKRMKNLIKDVLGYSRLSSNSKTFEPVDLNLIMHDIVNDFDLTIEQKSALVLFEGLPIIEAIPLQMSQLFGNLIGNALKYSKADVAPNISIRSEEVPLAIVNELSLNNAQQYVKVEVIDNGIGFNQIHAEQIFNIFQRLHGKDEFAGTGIGLAMCRRILQNHNGIITANSQEGAGTTFTVIIPVKQIYN</sequence>
<dbReference type="SUPFAM" id="SSF47384">
    <property type="entry name" value="Homodimeric domain of signal transducing histidine kinase"/>
    <property type="match status" value="1"/>
</dbReference>
<dbReference type="InterPro" id="IPR035965">
    <property type="entry name" value="PAS-like_dom_sf"/>
</dbReference>
<comment type="catalytic activity">
    <reaction evidence="1">
        <text>ATP + protein L-histidine = ADP + protein N-phospho-L-histidine.</text>
        <dbReference type="EC" id="2.7.13.3"/>
    </reaction>
</comment>
<dbReference type="InterPro" id="IPR004358">
    <property type="entry name" value="Sig_transdc_His_kin-like_C"/>
</dbReference>
<dbReference type="PANTHER" id="PTHR43304:SF1">
    <property type="entry name" value="PAC DOMAIN-CONTAINING PROTEIN"/>
    <property type="match status" value="1"/>
</dbReference>
<feature type="domain" description="PAC" evidence="8">
    <location>
        <begin position="256"/>
        <end position="309"/>
    </location>
</feature>
<dbReference type="Pfam" id="PF00989">
    <property type="entry name" value="PAS"/>
    <property type="match status" value="1"/>
</dbReference>
<dbReference type="Pfam" id="PF02518">
    <property type="entry name" value="HATPase_c"/>
    <property type="match status" value="1"/>
</dbReference>
<feature type="domain" description="Histidine kinase" evidence="6">
    <location>
        <begin position="860"/>
        <end position="1086"/>
    </location>
</feature>
<dbReference type="SUPFAM" id="SSF55874">
    <property type="entry name" value="ATPase domain of HSP90 chaperone/DNA topoisomerase II/histidine kinase"/>
    <property type="match status" value="1"/>
</dbReference>
<evidence type="ECO:0000313" key="10">
    <source>
        <dbReference type="Proteomes" id="UP000251561"/>
    </source>
</evidence>
<dbReference type="GO" id="GO:0006355">
    <property type="term" value="P:regulation of DNA-templated transcription"/>
    <property type="evidence" value="ECO:0007669"/>
    <property type="project" value="InterPro"/>
</dbReference>